<dbReference type="SUPFAM" id="SSF53474">
    <property type="entry name" value="alpha/beta-Hydrolases"/>
    <property type="match status" value="1"/>
</dbReference>
<evidence type="ECO:0000313" key="4">
    <source>
        <dbReference type="Proteomes" id="UP000253509"/>
    </source>
</evidence>
<name>A0A366IHX1_9MICO</name>
<dbReference type="PANTHER" id="PTHR43798">
    <property type="entry name" value="MONOACYLGLYCEROL LIPASE"/>
    <property type="match status" value="1"/>
</dbReference>
<dbReference type="Pfam" id="PF12697">
    <property type="entry name" value="Abhydrolase_6"/>
    <property type="match status" value="1"/>
</dbReference>
<feature type="domain" description="AB hydrolase-1" evidence="2">
    <location>
        <begin position="27"/>
        <end position="255"/>
    </location>
</feature>
<dbReference type="InterPro" id="IPR000639">
    <property type="entry name" value="Epox_hydrolase-like"/>
</dbReference>
<sequence length="265" mass="28178">MSILEQRLDLPGCSLAFHDSGGAGRAVVFLHGAGADHVTFLHQATALRSAGHRVVLADLRGHGRSHSTTLPPRAELLLDDVAALIAARGLERPVLVGHSLGGNIAQALVRCSPREMSGLFVMGATWNTGPLSRVDRGLLGLAAPGLALIPAARLPRLLANASATTDVAREDARRAFSQVTKAEFLEIWRATVAFVVPDPGYRTPVPLGLLRGERDRTGNIATAMPAWAAHEGVTDIVVAEAGHFVSQDRPDLVTDALLRFLERLD</sequence>
<dbReference type="EMBL" id="QNSB01000005">
    <property type="protein sequence ID" value="RBP71453.1"/>
    <property type="molecule type" value="Genomic_DNA"/>
</dbReference>
<evidence type="ECO:0000259" key="2">
    <source>
        <dbReference type="Pfam" id="PF12697"/>
    </source>
</evidence>
<dbReference type="GO" id="GO:0016787">
    <property type="term" value="F:hydrolase activity"/>
    <property type="evidence" value="ECO:0007669"/>
    <property type="project" value="UniProtKB-KW"/>
</dbReference>
<dbReference type="InterPro" id="IPR000073">
    <property type="entry name" value="AB_hydrolase_1"/>
</dbReference>
<dbReference type="Gene3D" id="3.40.50.1820">
    <property type="entry name" value="alpha/beta hydrolase"/>
    <property type="match status" value="1"/>
</dbReference>
<keyword evidence="1" id="KW-0378">Hydrolase</keyword>
<gene>
    <name evidence="3" type="ORF">DFO65_10552</name>
</gene>
<keyword evidence="4" id="KW-1185">Reference proteome</keyword>
<proteinExistence type="predicted"/>
<dbReference type="PANTHER" id="PTHR43798:SF31">
    <property type="entry name" value="AB HYDROLASE SUPERFAMILY PROTEIN YCLE"/>
    <property type="match status" value="1"/>
</dbReference>
<reference evidence="3 4" key="1">
    <citation type="submission" date="2018-06" db="EMBL/GenBank/DDBJ databases">
        <title>Freshwater and sediment microbial communities from various areas in North America, analyzing microbe dynamics in response to fracking.</title>
        <authorList>
            <person name="Lamendella R."/>
        </authorList>
    </citation>
    <scope>NUCLEOTIDE SEQUENCE [LARGE SCALE GENOMIC DNA]</scope>
    <source>
        <strain evidence="3 4">3b_TX</strain>
    </source>
</reference>
<accession>A0A366IHX1</accession>
<dbReference type="AlphaFoldDB" id="A0A366IHX1"/>
<dbReference type="GO" id="GO:0016020">
    <property type="term" value="C:membrane"/>
    <property type="evidence" value="ECO:0007669"/>
    <property type="project" value="TreeGrafter"/>
</dbReference>
<dbReference type="RefSeq" id="WP_220151287.1">
    <property type="nucleotide sequence ID" value="NZ_QNSB01000005.1"/>
</dbReference>
<evidence type="ECO:0000256" key="1">
    <source>
        <dbReference type="ARBA" id="ARBA00022801"/>
    </source>
</evidence>
<dbReference type="Proteomes" id="UP000253509">
    <property type="component" value="Unassembled WGS sequence"/>
</dbReference>
<evidence type="ECO:0000313" key="3">
    <source>
        <dbReference type="EMBL" id="RBP71453.1"/>
    </source>
</evidence>
<organism evidence="3 4">
    <name type="scientific">Brevibacterium celere</name>
    <dbReference type="NCBI Taxonomy" id="225845"/>
    <lineage>
        <taxon>Bacteria</taxon>
        <taxon>Bacillati</taxon>
        <taxon>Actinomycetota</taxon>
        <taxon>Actinomycetes</taxon>
        <taxon>Micrococcales</taxon>
        <taxon>Brevibacteriaceae</taxon>
        <taxon>Brevibacterium</taxon>
    </lineage>
</organism>
<dbReference type="PRINTS" id="PR00111">
    <property type="entry name" value="ABHYDROLASE"/>
</dbReference>
<dbReference type="InterPro" id="IPR050266">
    <property type="entry name" value="AB_hydrolase_sf"/>
</dbReference>
<dbReference type="InterPro" id="IPR029058">
    <property type="entry name" value="AB_hydrolase_fold"/>
</dbReference>
<dbReference type="PRINTS" id="PR00412">
    <property type="entry name" value="EPOXHYDRLASE"/>
</dbReference>
<comment type="caution">
    <text evidence="3">The sequence shown here is derived from an EMBL/GenBank/DDBJ whole genome shotgun (WGS) entry which is preliminary data.</text>
</comment>
<protein>
    <submittedName>
        <fullName evidence="3">Pimeloyl-ACP methyl ester carboxylesterase</fullName>
    </submittedName>
</protein>